<keyword evidence="2" id="KW-1185">Reference proteome</keyword>
<dbReference type="Proteomes" id="UP001345219">
    <property type="component" value="Chromosome 16"/>
</dbReference>
<organism evidence="1 2">
    <name type="scientific">Trapa incisa</name>
    <dbReference type="NCBI Taxonomy" id="236973"/>
    <lineage>
        <taxon>Eukaryota</taxon>
        <taxon>Viridiplantae</taxon>
        <taxon>Streptophyta</taxon>
        <taxon>Embryophyta</taxon>
        <taxon>Tracheophyta</taxon>
        <taxon>Spermatophyta</taxon>
        <taxon>Magnoliopsida</taxon>
        <taxon>eudicotyledons</taxon>
        <taxon>Gunneridae</taxon>
        <taxon>Pentapetalae</taxon>
        <taxon>rosids</taxon>
        <taxon>malvids</taxon>
        <taxon>Myrtales</taxon>
        <taxon>Lythraceae</taxon>
        <taxon>Trapa</taxon>
    </lineage>
</organism>
<proteinExistence type="predicted"/>
<comment type="caution">
    <text evidence="1">The sequence shown here is derived from an EMBL/GenBank/DDBJ whole genome shotgun (WGS) entry which is preliminary data.</text>
</comment>
<name>A0AAN7JU62_9MYRT</name>
<dbReference type="AlphaFoldDB" id="A0AAN7JU62"/>
<accession>A0AAN7JU62</accession>
<reference evidence="1 2" key="1">
    <citation type="journal article" date="2023" name="Hortic Res">
        <title>Pangenome of water caltrop reveals structural variations and asymmetric subgenome divergence after allopolyploidization.</title>
        <authorList>
            <person name="Zhang X."/>
            <person name="Chen Y."/>
            <person name="Wang L."/>
            <person name="Yuan Y."/>
            <person name="Fang M."/>
            <person name="Shi L."/>
            <person name="Lu R."/>
            <person name="Comes H.P."/>
            <person name="Ma Y."/>
            <person name="Chen Y."/>
            <person name="Huang G."/>
            <person name="Zhou Y."/>
            <person name="Zheng Z."/>
            <person name="Qiu Y."/>
        </authorList>
    </citation>
    <scope>NUCLEOTIDE SEQUENCE [LARGE SCALE GENOMIC DNA]</scope>
    <source>
        <tissue evidence="1">Roots</tissue>
    </source>
</reference>
<evidence type="ECO:0000313" key="1">
    <source>
        <dbReference type="EMBL" id="KAK4753072.1"/>
    </source>
</evidence>
<gene>
    <name evidence="1" type="ORF">SAY87_021870</name>
</gene>
<protein>
    <submittedName>
        <fullName evidence="1">Uncharacterized protein</fullName>
    </submittedName>
</protein>
<sequence>MGSDGGGGRWPLNGARAMMGADCRDEAPMPELKLVRRHLHFLTRDIYEHCGVTILTHLRSQEYFLMGGPIGFTGYSTRVPTALAKGSQTSACYVLLALDIPEYQF</sequence>
<dbReference type="EMBL" id="JAXIOK010000016">
    <property type="protein sequence ID" value="KAK4753072.1"/>
    <property type="molecule type" value="Genomic_DNA"/>
</dbReference>
<evidence type="ECO:0000313" key="2">
    <source>
        <dbReference type="Proteomes" id="UP001345219"/>
    </source>
</evidence>